<comment type="caution">
    <text evidence="1">The sequence shown here is derived from an EMBL/GenBank/DDBJ whole genome shotgun (WGS) entry which is preliminary data.</text>
</comment>
<dbReference type="Gene3D" id="3.30.160.60">
    <property type="entry name" value="Classic Zinc Finger"/>
    <property type="match status" value="1"/>
</dbReference>
<protein>
    <submittedName>
        <fullName evidence="1">70-kilodalton heat shock protein</fullName>
    </submittedName>
</protein>
<organism evidence="1 2">
    <name type="scientific">Curvularia kusanoi</name>
    <name type="common">Cochliobolus kusanoi</name>
    <dbReference type="NCBI Taxonomy" id="90978"/>
    <lineage>
        <taxon>Eukaryota</taxon>
        <taxon>Fungi</taxon>
        <taxon>Dikarya</taxon>
        <taxon>Ascomycota</taxon>
        <taxon>Pezizomycotina</taxon>
        <taxon>Dothideomycetes</taxon>
        <taxon>Pleosporomycetidae</taxon>
        <taxon>Pleosporales</taxon>
        <taxon>Pleosporineae</taxon>
        <taxon>Pleosporaceae</taxon>
        <taxon>Curvularia</taxon>
    </lineage>
</organism>
<gene>
    <name evidence="1" type="primary">HSP70_2</name>
    <name evidence="1" type="ORF">E8E13_003517</name>
</gene>
<evidence type="ECO:0000313" key="2">
    <source>
        <dbReference type="Proteomes" id="UP000801428"/>
    </source>
</evidence>
<reference evidence="1" key="1">
    <citation type="submission" date="2019-04" db="EMBL/GenBank/DDBJ databases">
        <title>Sequencing of skin fungus with MAO and IRED activity.</title>
        <authorList>
            <person name="Marsaioli A.J."/>
            <person name="Bonatto J.M.C."/>
            <person name="Reis Junior O."/>
        </authorList>
    </citation>
    <scope>NUCLEOTIDE SEQUENCE</scope>
    <source>
        <strain evidence="1">30M1</strain>
    </source>
</reference>
<dbReference type="InterPro" id="IPR036236">
    <property type="entry name" value="Znf_C2H2_sf"/>
</dbReference>
<sequence length="191" mass="22309">MYYRNKDSGYGDHLWPRSSFTYKGFCTHSAILEGWHRSEECMLEFTSEHLEEMAAATRERNRQYQLLYARHLRANPTEAYKETQRRNNTKQALRTRQRQAKAKANSTYLCNVCNVNCRDADSLRVHCATPRHIQKVNGGPELEYRPCGWTFKYASALKAHKNFKGHIRNCATSWSFTVDFVADFDHVNSAF</sequence>
<proteinExistence type="predicted"/>
<dbReference type="Proteomes" id="UP000801428">
    <property type="component" value="Unassembled WGS sequence"/>
</dbReference>
<keyword evidence="2" id="KW-1185">Reference proteome</keyword>
<keyword evidence="1" id="KW-0346">Stress response</keyword>
<dbReference type="AlphaFoldDB" id="A0A9P4TLY1"/>
<dbReference type="OrthoDB" id="3942339at2759"/>
<dbReference type="SUPFAM" id="SSF57667">
    <property type="entry name" value="beta-beta-alpha zinc fingers"/>
    <property type="match status" value="1"/>
</dbReference>
<accession>A0A9P4TLY1</accession>
<name>A0A9P4TLY1_CURKU</name>
<dbReference type="EMBL" id="SWKU01000003">
    <property type="protein sequence ID" value="KAF3008447.1"/>
    <property type="molecule type" value="Genomic_DNA"/>
</dbReference>
<evidence type="ECO:0000313" key="1">
    <source>
        <dbReference type="EMBL" id="KAF3008447.1"/>
    </source>
</evidence>